<evidence type="ECO:0000313" key="2">
    <source>
        <dbReference type="EMBL" id="EHO40684.1"/>
    </source>
</evidence>
<sequence>MNETLLSLISIIGGILGLLFQKNIVEQNIRAFSKKSKNKEEDKKIAKMRVLVISFILIIYGIINLIFK</sequence>
<dbReference type="AlphaFoldDB" id="H1XVV7"/>
<feature type="transmembrane region" description="Helical" evidence="1">
    <location>
        <begin position="46"/>
        <end position="67"/>
    </location>
</feature>
<feature type="transmembrane region" description="Helical" evidence="1">
    <location>
        <begin position="6"/>
        <end position="25"/>
    </location>
</feature>
<evidence type="ECO:0000256" key="1">
    <source>
        <dbReference type="SAM" id="Phobius"/>
    </source>
</evidence>
<keyword evidence="1" id="KW-0472">Membrane</keyword>
<organism evidence="2 3">
    <name type="scientific">Caldithrix abyssi DSM 13497</name>
    <dbReference type="NCBI Taxonomy" id="880073"/>
    <lineage>
        <taxon>Bacteria</taxon>
        <taxon>Pseudomonadati</taxon>
        <taxon>Calditrichota</taxon>
        <taxon>Calditrichia</taxon>
        <taxon>Calditrichales</taxon>
        <taxon>Calditrichaceae</taxon>
        <taxon>Caldithrix</taxon>
    </lineage>
</organism>
<accession>H1XVV7</accession>
<proteinExistence type="predicted"/>
<keyword evidence="3" id="KW-1185">Reference proteome</keyword>
<dbReference type="RefSeq" id="WP_006927705.1">
    <property type="nucleotide sequence ID" value="NZ_CM001402.1"/>
</dbReference>
<evidence type="ECO:0000313" key="3">
    <source>
        <dbReference type="Proteomes" id="UP000004671"/>
    </source>
</evidence>
<dbReference type="InParanoid" id="H1XVV7"/>
<keyword evidence="1" id="KW-0812">Transmembrane</keyword>
<name>H1XVV7_CALAY</name>
<protein>
    <submittedName>
        <fullName evidence="2">Uncharacterized protein</fullName>
    </submittedName>
</protein>
<dbReference type="HOGENOM" id="CLU_2786011_0_0_0"/>
<dbReference type="PaxDb" id="880073-Calab_1053"/>
<reference evidence="2 3" key="1">
    <citation type="submission" date="2011-09" db="EMBL/GenBank/DDBJ databases">
        <title>The permanent draft genome of Caldithrix abyssi DSM 13497.</title>
        <authorList>
            <consortium name="US DOE Joint Genome Institute (JGI-PGF)"/>
            <person name="Lucas S."/>
            <person name="Han J."/>
            <person name="Lapidus A."/>
            <person name="Bruce D."/>
            <person name="Goodwin L."/>
            <person name="Pitluck S."/>
            <person name="Peters L."/>
            <person name="Kyrpides N."/>
            <person name="Mavromatis K."/>
            <person name="Ivanova N."/>
            <person name="Mikhailova N."/>
            <person name="Chertkov O."/>
            <person name="Detter J.C."/>
            <person name="Tapia R."/>
            <person name="Han C."/>
            <person name="Land M."/>
            <person name="Hauser L."/>
            <person name="Markowitz V."/>
            <person name="Cheng J.-F."/>
            <person name="Hugenholtz P."/>
            <person name="Woyke T."/>
            <person name="Wu D."/>
            <person name="Spring S."/>
            <person name="Brambilla E."/>
            <person name="Klenk H.-P."/>
            <person name="Eisen J.A."/>
        </authorList>
    </citation>
    <scope>NUCLEOTIDE SEQUENCE [LARGE SCALE GENOMIC DNA]</scope>
    <source>
        <strain evidence="2 3">DSM 13497</strain>
    </source>
</reference>
<keyword evidence="1" id="KW-1133">Transmembrane helix</keyword>
<gene>
    <name evidence="2" type="ORF">Calab_1053</name>
</gene>
<dbReference type="EMBL" id="CM001402">
    <property type="protein sequence ID" value="EHO40684.1"/>
    <property type="molecule type" value="Genomic_DNA"/>
</dbReference>
<dbReference type="Proteomes" id="UP000004671">
    <property type="component" value="Chromosome"/>
</dbReference>